<dbReference type="PANTHER" id="PTHR30576:SF20">
    <property type="entry name" value="QUINOVOSAMINEPHOSPHOTRANSFERAE-RELATED"/>
    <property type="match status" value="1"/>
</dbReference>
<evidence type="ECO:0000256" key="2">
    <source>
        <dbReference type="SAM" id="Phobius"/>
    </source>
</evidence>
<keyword evidence="2" id="KW-0812">Transmembrane</keyword>
<evidence type="ECO:0000259" key="3">
    <source>
        <dbReference type="Pfam" id="PF02397"/>
    </source>
</evidence>
<feature type="domain" description="Bacterial sugar transferase" evidence="3">
    <location>
        <begin position="3"/>
        <end position="197"/>
    </location>
</feature>
<keyword evidence="2" id="KW-1133">Transmembrane helix</keyword>
<dbReference type="STRING" id="1560234.SP90_04165"/>
<dbReference type="PATRIC" id="fig|1560234.3.peg.2780"/>
<organism evidence="4 5">
    <name type="scientific">Halodesulfovibrio spirochaetisodalis</name>
    <dbReference type="NCBI Taxonomy" id="1560234"/>
    <lineage>
        <taxon>Bacteria</taxon>
        <taxon>Pseudomonadati</taxon>
        <taxon>Thermodesulfobacteriota</taxon>
        <taxon>Desulfovibrionia</taxon>
        <taxon>Desulfovibrionales</taxon>
        <taxon>Desulfovibrionaceae</taxon>
        <taxon>Halodesulfovibrio</taxon>
    </lineage>
</organism>
<dbReference type="GO" id="GO:0016780">
    <property type="term" value="F:phosphotransferase activity, for other substituted phosphate groups"/>
    <property type="evidence" value="ECO:0007669"/>
    <property type="project" value="TreeGrafter"/>
</dbReference>
<comment type="similarity">
    <text evidence="1">Belongs to the bacterial sugar transferase family.</text>
</comment>
<gene>
    <name evidence="4" type="ORF">SP90_04165</name>
</gene>
<dbReference type="Proteomes" id="UP000091979">
    <property type="component" value="Unassembled WGS sequence"/>
</dbReference>
<dbReference type="InterPro" id="IPR003362">
    <property type="entry name" value="Bact_transf"/>
</dbReference>
<evidence type="ECO:0000256" key="1">
    <source>
        <dbReference type="ARBA" id="ARBA00006464"/>
    </source>
</evidence>
<sequence length="203" mass="22684">MMKRAFDIFASFFGLMGLFPILLVVTVLIKLSSPGGAFFYQTRVGRGGKLFSIYKFRTMIPEAEQRGDKITVGNDARITPVGAFLRKTKLDELPQLMNVLKGDMSIVGPRPEVPEFIAEYPEDVRELILSVRPGITDTASIEFSDEAGLLEGKSDPRQAYIDEILPMKAKHYVRYVETQSFTGDLLIILATLNKVFKQATEQG</sequence>
<evidence type="ECO:0000313" key="4">
    <source>
        <dbReference type="EMBL" id="OBQ55174.1"/>
    </source>
</evidence>
<evidence type="ECO:0000313" key="5">
    <source>
        <dbReference type="Proteomes" id="UP000091979"/>
    </source>
</evidence>
<name>A0A1B7XI40_9BACT</name>
<comment type="caution">
    <text evidence="4">The sequence shown here is derived from an EMBL/GenBank/DDBJ whole genome shotgun (WGS) entry which is preliminary data.</text>
</comment>
<keyword evidence="5" id="KW-1185">Reference proteome</keyword>
<dbReference type="AlphaFoldDB" id="A0A1B7XI40"/>
<dbReference type="OrthoDB" id="9808602at2"/>
<dbReference type="Pfam" id="PF02397">
    <property type="entry name" value="Bac_transf"/>
    <property type="match status" value="1"/>
</dbReference>
<accession>A0A1B7XI40</accession>
<proteinExistence type="inferred from homology"/>
<reference evidence="4 5" key="1">
    <citation type="submission" date="2015-01" db="EMBL/GenBank/DDBJ databases">
        <title>Desulfovibrio sp. JC271 draft genome sequence.</title>
        <authorList>
            <person name="Shivani Y."/>
            <person name="Subhash Y."/>
            <person name="Sasikala C."/>
            <person name="Ramana C.V."/>
        </authorList>
    </citation>
    <scope>NUCLEOTIDE SEQUENCE [LARGE SCALE GENOMIC DNA]</scope>
    <source>
        <strain evidence="4 5">JC271</strain>
    </source>
</reference>
<protein>
    <recommendedName>
        <fullName evidence="3">Bacterial sugar transferase domain-containing protein</fullName>
    </recommendedName>
</protein>
<keyword evidence="2" id="KW-0472">Membrane</keyword>
<dbReference type="PANTHER" id="PTHR30576">
    <property type="entry name" value="COLANIC BIOSYNTHESIS UDP-GLUCOSE LIPID CARRIER TRANSFERASE"/>
    <property type="match status" value="1"/>
</dbReference>
<feature type="transmembrane region" description="Helical" evidence="2">
    <location>
        <begin position="12"/>
        <end position="31"/>
    </location>
</feature>
<dbReference type="EMBL" id="JXMS01000005">
    <property type="protein sequence ID" value="OBQ55174.1"/>
    <property type="molecule type" value="Genomic_DNA"/>
</dbReference>